<sequence length="254" mass="29397">MKAILDVTSKAMKPQGERKFMKFRGTICTDGVGVSVLKQSYDTKKKDGSSGGKSRFIKADEFQYVEKLGKEGLLAGVGKCVLTDPDCRDLYEKSTAENKMIYRYRSNQKNRLVDYLQERAKATPVMKAYYLNEDYPAKEDQHAGDFLPFRKMKLLSFINQQQADKRLRRRNEKTLAKEGFQMFLLDEFRISSLCPSCQNDKLETFKKVQNPRLYQREKHSIADRHSLLRCKNQQCLKAVTSTIEATDKVPLRHL</sequence>
<dbReference type="GeneID" id="93616771"/>
<evidence type="ECO:0000313" key="2">
    <source>
        <dbReference type="Proteomes" id="UP000009138"/>
    </source>
</evidence>
<dbReference type="Proteomes" id="UP000009138">
    <property type="component" value="Unassembled WGS sequence"/>
</dbReference>
<keyword evidence="2" id="KW-1185">Reference proteome</keyword>
<dbReference type="InParanoid" id="I1C9G5"/>
<reference evidence="1 2" key="1">
    <citation type="journal article" date="2009" name="PLoS Genet.">
        <title>Genomic analysis of the basal lineage fungus Rhizopus oryzae reveals a whole-genome duplication.</title>
        <authorList>
            <person name="Ma L.-J."/>
            <person name="Ibrahim A.S."/>
            <person name="Skory C."/>
            <person name="Grabherr M.G."/>
            <person name="Burger G."/>
            <person name="Butler M."/>
            <person name="Elias M."/>
            <person name="Idnurm A."/>
            <person name="Lang B.F."/>
            <person name="Sone T."/>
            <person name="Abe A."/>
            <person name="Calvo S.E."/>
            <person name="Corrochano L.M."/>
            <person name="Engels R."/>
            <person name="Fu J."/>
            <person name="Hansberg W."/>
            <person name="Kim J.-M."/>
            <person name="Kodira C.D."/>
            <person name="Koehrsen M.J."/>
            <person name="Liu B."/>
            <person name="Miranda-Saavedra D."/>
            <person name="O'Leary S."/>
            <person name="Ortiz-Castellanos L."/>
            <person name="Poulter R."/>
            <person name="Rodriguez-Romero J."/>
            <person name="Ruiz-Herrera J."/>
            <person name="Shen Y.-Q."/>
            <person name="Zeng Q."/>
            <person name="Galagan J."/>
            <person name="Birren B.W."/>
            <person name="Cuomo C.A."/>
            <person name="Wickes B.L."/>
        </authorList>
    </citation>
    <scope>NUCLEOTIDE SEQUENCE [LARGE SCALE GENOMIC DNA]</scope>
    <source>
        <strain evidence="2">RA 99-880 / ATCC MYA-4621 / FGSC 9543 / NRRL 43880</strain>
    </source>
</reference>
<gene>
    <name evidence="1" type="ORF">RO3G_09805</name>
</gene>
<name>I1C9G5_RHIO9</name>
<protein>
    <submittedName>
        <fullName evidence="1">Uncharacterized protein</fullName>
    </submittedName>
</protein>
<evidence type="ECO:0000313" key="1">
    <source>
        <dbReference type="EMBL" id="EIE85095.1"/>
    </source>
</evidence>
<dbReference type="VEuPathDB" id="FungiDB:RO3G_09805"/>
<proteinExistence type="predicted"/>
<dbReference type="RefSeq" id="XP_067520491.1">
    <property type="nucleotide sequence ID" value="XM_067664390.1"/>
</dbReference>
<dbReference type="EMBL" id="CH476738">
    <property type="protein sequence ID" value="EIE85095.1"/>
    <property type="molecule type" value="Genomic_DNA"/>
</dbReference>
<accession>I1C9G5</accession>
<organism evidence="1 2">
    <name type="scientific">Rhizopus delemar (strain RA 99-880 / ATCC MYA-4621 / FGSC 9543 / NRRL 43880)</name>
    <name type="common">Mucormycosis agent</name>
    <name type="synonym">Rhizopus arrhizus var. delemar</name>
    <dbReference type="NCBI Taxonomy" id="246409"/>
    <lineage>
        <taxon>Eukaryota</taxon>
        <taxon>Fungi</taxon>
        <taxon>Fungi incertae sedis</taxon>
        <taxon>Mucoromycota</taxon>
        <taxon>Mucoromycotina</taxon>
        <taxon>Mucoromycetes</taxon>
        <taxon>Mucorales</taxon>
        <taxon>Mucorineae</taxon>
        <taxon>Rhizopodaceae</taxon>
        <taxon>Rhizopus</taxon>
    </lineage>
</organism>
<dbReference type="AlphaFoldDB" id="I1C9G5"/>